<dbReference type="PROSITE" id="PS51197">
    <property type="entry name" value="HTH_RRF2_2"/>
    <property type="match status" value="1"/>
</dbReference>
<dbReference type="InterPro" id="IPR036388">
    <property type="entry name" value="WH-like_DNA-bd_sf"/>
</dbReference>
<reference evidence="3" key="1">
    <citation type="journal article" date="2019" name="Int. J. Syst. Evol. Microbiol.">
        <title>The Global Catalogue of Microorganisms (GCM) 10K type strain sequencing project: providing services to taxonomists for standard genome sequencing and annotation.</title>
        <authorList>
            <consortium name="The Broad Institute Genomics Platform"/>
            <consortium name="The Broad Institute Genome Sequencing Center for Infectious Disease"/>
            <person name="Wu L."/>
            <person name="Ma J."/>
        </authorList>
    </citation>
    <scope>NUCLEOTIDE SEQUENCE [LARGE SCALE GENOMIC DNA]</scope>
    <source>
        <strain evidence="3">CGMCC 4.7241</strain>
    </source>
</reference>
<dbReference type="PANTHER" id="PTHR33221">
    <property type="entry name" value="WINGED HELIX-TURN-HELIX TRANSCRIPTIONAL REGULATOR, RRF2 FAMILY"/>
    <property type="match status" value="1"/>
</dbReference>
<sequence length="151" mass="16272">MQISARADYAVRAMLELAAAQAPTLNAATLAESQGLPHKFLEAILADLRRAGLVRSHRGAEGGYRLAQPASEIFVGEVIRAVDGPLAGVRGMRPEQAQYEGVAEHLQTVWIATRAAVRSVLDQTSLSDVVTGDLPPHVRDLIARPDAWKSR</sequence>
<dbReference type="PANTHER" id="PTHR33221:SF5">
    <property type="entry name" value="HTH-TYPE TRANSCRIPTIONAL REGULATOR ISCR"/>
    <property type="match status" value="1"/>
</dbReference>
<dbReference type="Pfam" id="PF02082">
    <property type="entry name" value="Rrf2"/>
    <property type="match status" value="1"/>
</dbReference>
<dbReference type="Gene3D" id="1.10.10.10">
    <property type="entry name" value="Winged helix-like DNA-binding domain superfamily/Winged helix DNA-binding domain"/>
    <property type="match status" value="1"/>
</dbReference>
<dbReference type="Proteomes" id="UP001595699">
    <property type="component" value="Unassembled WGS sequence"/>
</dbReference>
<dbReference type="InterPro" id="IPR036390">
    <property type="entry name" value="WH_DNA-bd_sf"/>
</dbReference>
<keyword evidence="3" id="KW-1185">Reference proteome</keyword>
<protein>
    <submittedName>
        <fullName evidence="2">RrF2 family transcriptional regulator</fullName>
    </submittedName>
</protein>
<organism evidence="2 3">
    <name type="scientific">Tenggerimyces flavus</name>
    <dbReference type="NCBI Taxonomy" id="1708749"/>
    <lineage>
        <taxon>Bacteria</taxon>
        <taxon>Bacillati</taxon>
        <taxon>Actinomycetota</taxon>
        <taxon>Actinomycetes</taxon>
        <taxon>Propionibacteriales</taxon>
        <taxon>Nocardioidaceae</taxon>
        <taxon>Tenggerimyces</taxon>
    </lineage>
</organism>
<evidence type="ECO:0000313" key="3">
    <source>
        <dbReference type="Proteomes" id="UP001595699"/>
    </source>
</evidence>
<evidence type="ECO:0000256" key="1">
    <source>
        <dbReference type="ARBA" id="ARBA00023125"/>
    </source>
</evidence>
<comment type="caution">
    <text evidence="2">The sequence shown here is derived from an EMBL/GenBank/DDBJ whole genome shotgun (WGS) entry which is preliminary data.</text>
</comment>
<gene>
    <name evidence="2" type="ORF">ACFOUW_09905</name>
</gene>
<dbReference type="SUPFAM" id="SSF46785">
    <property type="entry name" value="Winged helix' DNA-binding domain"/>
    <property type="match status" value="1"/>
</dbReference>
<dbReference type="EMBL" id="JBHRZH010000006">
    <property type="protein sequence ID" value="MFC3761154.1"/>
    <property type="molecule type" value="Genomic_DNA"/>
</dbReference>
<name>A0ABV7YAQ8_9ACTN</name>
<dbReference type="NCBIfam" id="TIGR00738">
    <property type="entry name" value="rrf2_super"/>
    <property type="match status" value="1"/>
</dbReference>
<evidence type="ECO:0000313" key="2">
    <source>
        <dbReference type="EMBL" id="MFC3761154.1"/>
    </source>
</evidence>
<accession>A0ABV7YAQ8</accession>
<dbReference type="RefSeq" id="WP_205117368.1">
    <property type="nucleotide sequence ID" value="NZ_JAFBCM010000001.1"/>
</dbReference>
<keyword evidence="1" id="KW-0238">DNA-binding</keyword>
<dbReference type="InterPro" id="IPR000944">
    <property type="entry name" value="Tscrpt_reg_Rrf2"/>
</dbReference>
<proteinExistence type="predicted"/>
<dbReference type="PROSITE" id="PS01332">
    <property type="entry name" value="HTH_RRF2_1"/>
    <property type="match status" value="1"/>
</dbReference>
<dbReference type="InterPro" id="IPR030489">
    <property type="entry name" value="TR_Rrf2-type_CS"/>
</dbReference>